<dbReference type="Proteomes" id="UP000324222">
    <property type="component" value="Unassembled WGS sequence"/>
</dbReference>
<dbReference type="EMBL" id="VSRR010003335">
    <property type="protein sequence ID" value="MPC35728.1"/>
    <property type="molecule type" value="Genomic_DNA"/>
</dbReference>
<sequence>MKCNAEKHSASVVPGEEHCSRGVLAASQPGHHSLECRVGGCQSSLLALTHTQTLTQVALCCNVFPSILALTDKLSVVSVEGSLLLRFPFYIGTDTDKPGTHRQAQCSVLEALCCNVFSLYKLKAGEKNDTDLL</sequence>
<evidence type="ECO:0000313" key="2">
    <source>
        <dbReference type="Proteomes" id="UP000324222"/>
    </source>
</evidence>
<dbReference type="AlphaFoldDB" id="A0A5B7ER23"/>
<protein>
    <submittedName>
        <fullName evidence="1">Uncharacterized protein</fullName>
    </submittedName>
</protein>
<reference evidence="1 2" key="1">
    <citation type="submission" date="2019-05" db="EMBL/GenBank/DDBJ databases">
        <title>Another draft genome of Portunus trituberculatus and its Hox gene families provides insights of decapod evolution.</title>
        <authorList>
            <person name="Jeong J.-H."/>
            <person name="Song I."/>
            <person name="Kim S."/>
            <person name="Choi T."/>
            <person name="Kim D."/>
            <person name="Ryu S."/>
            <person name="Kim W."/>
        </authorList>
    </citation>
    <scope>NUCLEOTIDE SEQUENCE [LARGE SCALE GENOMIC DNA]</scope>
    <source>
        <tissue evidence="1">Muscle</tissue>
    </source>
</reference>
<comment type="caution">
    <text evidence="1">The sequence shown here is derived from an EMBL/GenBank/DDBJ whole genome shotgun (WGS) entry which is preliminary data.</text>
</comment>
<gene>
    <name evidence="1" type="ORF">E2C01_029162</name>
</gene>
<evidence type="ECO:0000313" key="1">
    <source>
        <dbReference type="EMBL" id="MPC35728.1"/>
    </source>
</evidence>
<accession>A0A5B7ER23</accession>
<keyword evidence="2" id="KW-1185">Reference proteome</keyword>
<name>A0A5B7ER23_PORTR</name>
<organism evidence="1 2">
    <name type="scientific">Portunus trituberculatus</name>
    <name type="common">Swimming crab</name>
    <name type="synonym">Neptunus trituberculatus</name>
    <dbReference type="NCBI Taxonomy" id="210409"/>
    <lineage>
        <taxon>Eukaryota</taxon>
        <taxon>Metazoa</taxon>
        <taxon>Ecdysozoa</taxon>
        <taxon>Arthropoda</taxon>
        <taxon>Crustacea</taxon>
        <taxon>Multicrustacea</taxon>
        <taxon>Malacostraca</taxon>
        <taxon>Eumalacostraca</taxon>
        <taxon>Eucarida</taxon>
        <taxon>Decapoda</taxon>
        <taxon>Pleocyemata</taxon>
        <taxon>Brachyura</taxon>
        <taxon>Eubrachyura</taxon>
        <taxon>Portunoidea</taxon>
        <taxon>Portunidae</taxon>
        <taxon>Portuninae</taxon>
        <taxon>Portunus</taxon>
    </lineage>
</organism>
<proteinExistence type="predicted"/>